<dbReference type="Proteomes" id="UP000008957">
    <property type="component" value="Chromosome"/>
</dbReference>
<dbReference type="EMBL" id="FP929056">
    <property type="protein sequence ID" value="CBL28884.1"/>
    <property type="molecule type" value="Genomic_DNA"/>
</dbReference>
<dbReference type="KEGG" id="sbr:SY1_21600"/>
<reference evidence="1 2" key="2">
    <citation type="submission" date="2010-03" db="EMBL/GenBank/DDBJ databases">
        <authorList>
            <person name="Pajon A."/>
        </authorList>
    </citation>
    <scope>NUCLEOTIDE SEQUENCE [LARGE SCALE GENOMIC DNA]</scope>
    <source>
        <strain evidence="1 2">SGP1</strain>
    </source>
</reference>
<sequence length="115" mass="13182">MGMRIVNSLEGHFFHYPAGGARLNLANMAASKWYNFHLLFECIYDDVHSPKLLWLKVKFKLFMLAAALKLLFRARSLDLFSLLRGIGSARAALREFHATRSIKTLIRRIDGAEED</sequence>
<dbReference type="AlphaFoldDB" id="A0AB94IYW8"/>
<organism evidence="1 2">
    <name type="scientific">Fretibacterium fastidiosum</name>
    <dbReference type="NCBI Taxonomy" id="651822"/>
    <lineage>
        <taxon>Bacteria</taxon>
        <taxon>Thermotogati</taxon>
        <taxon>Synergistota</taxon>
        <taxon>Synergistia</taxon>
        <taxon>Synergistales</taxon>
        <taxon>Aminobacteriaceae</taxon>
        <taxon>Fretibacterium</taxon>
    </lineage>
</organism>
<evidence type="ECO:0000313" key="1">
    <source>
        <dbReference type="EMBL" id="CBL28884.1"/>
    </source>
</evidence>
<gene>
    <name evidence="1" type="ORF">SY1_21600</name>
</gene>
<proteinExistence type="predicted"/>
<evidence type="ECO:0000313" key="2">
    <source>
        <dbReference type="Proteomes" id="UP000008957"/>
    </source>
</evidence>
<name>A0AB94IYW8_9BACT</name>
<accession>A0AB94IYW8</accession>
<keyword evidence="2" id="KW-1185">Reference proteome</keyword>
<reference evidence="2" key="1">
    <citation type="submission" date="2010-03" db="EMBL/GenBank/DDBJ databases">
        <title>The genome sequence of Synergistetes sp. SGP1.</title>
        <authorList>
            <consortium name="metaHIT consortium -- http://www.metahit.eu/"/>
            <person name="Pajon A."/>
            <person name="Turner K."/>
            <person name="Parkhill J."/>
            <person name="Wade W."/>
            <person name="Vartoukian S."/>
        </authorList>
    </citation>
    <scope>NUCLEOTIDE SEQUENCE [LARGE SCALE GENOMIC DNA]</scope>
    <source>
        <strain evidence="2">SGP1</strain>
    </source>
</reference>
<protein>
    <submittedName>
        <fullName evidence="1">Uncharacterized protein</fullName>
    </submittedName>
</protein>